<dbReference type="EMBL" id="BJNE01000004">
    <property type="protein sequence ID" value="GEC12101.1"/>
    <property type="molecule type" value="Genomic_DNA"/>
</dbReference>
<feature type="transmembrane region" description="Helical" evidence="1">
    <location>
        <begin position="210"/>
        <end position="228"/>
    </location>
</feature>
<feature type="transmembrane region" description="Helical" evidence="1">
    <location>
        <begin position="53"/>
        <end position="71"/>
    </location>
</feature>
<evidence type="ECO:0000313" key="3">
    <source>
        <dbReference type="Proteomes" id="UP000316242"/>
    </source>
</evidence>
<evidence type="ECO:0008006" key="4">
    <source>
        <dbReference type="Google" id="ProtNLM"/>
    </source>
</evidence>
<keyword evidence="1" id="KW-0812">Transmembrane</keyword>
<keyword evidence="3" id="KW-1185">Reference proteome</keyword>
<dbReference type="Proteomes" id="UP000316242">
    <property type="component" value="Unassembled WGS sequence"/>
</dbReference>
<feature type="transmembrane region" description="Helical" evidence="1">
    <location>
        <begin position="183"/>
        <end position="204"/>
    </location>
</feature>
<accession>A0ABQ0RKV0</accession>
<feature type="transmembrane region" description="Helical" evidence="1">
    <location>
        <begin position="235"/>
        <end position="253"/>
    </location>
</feature>
<feature type="transmembrane region" description="Helical" evidence="1">
    <location>
        <begin position="259"/>
        <end position="277"/>
    </location>
</feature>
<name>A0ABQ0RKV0_GLUNI</name>
<keyword evidence="1" id="KW-1133">Transmembrane helix</keyword>
<feature type="transmembrane region" description="Helical" evidence="1">
    <location>
        <begin position="145"/>
        <end position="163"/>
    </location>
</feature>
<comment type="caution">
    <text evidence="2">The sequence shown here is derived from an EMBL/GenBank/DDBJ whole genome shotgun (WGS) entry which is preliminary data.</text>
</comment>
<keyword evidence="1" id="KW-0472">Membrane</keyword>
<protein>
    <recommendedName>
        <fullName evidence="4">DUF2157 domain-containing protein</fullName>
    </recommendedName>
</protein>
<dbReference type="RefSeq" id="WP_141356834.1">
    <property type="nucleotide sequence ID" value="NZ_BAAAWM010000001.1"/>
</dbReference>
<evidence type="ECO:0000256" key="1">
    <source>
        <dbReference type="SAM" id="Phobius"/>
    </source>
</evidence>
<feature type="transmembrane region" description="Helical" evidence="1">
    <location>
        <begin position="91"/>
        <end position="108"/>
    </location>
</feature>
<feature type="transmembrane region" description="Helical" evidence="1">
    <location>
        <begin position="120"/>
        <end position="139"/>
    </location>
</feature>
<gene>
    <name evidence="2" type="ORF">ANI01nite_13040</name>
</gene>
<organism evidence="2 3">
    <name type="scientific">Glutamicibacter nicotianae</name>
    <name type="common">Arthrobacter nicotianae</name>
    <dbReference type="NCBI Taxonomy" id="37929"/>
    <lineage>
        <taxon>Bacteria</taxon>
        <taxon>Bacillati</taxon>
        <taxon>Actinomycetota</taxon>
        <taxon>Actinomycetes</taxon>
        <taxon>Micrococcales</taxon>
        <taxon>Micrococcaceae</taxon>
        <taxon>Glutamicibacter</taxon>
    </lineage>
</organism>
<proteinExistence type="predicted"/>
<evidence type="ECO:0000313" key="2">
    <source>
        <dbReference type="EMBL" id="GEC12101.1"/>
    </source>
</evidence>
<reference evidence="2 3" key="1">
    <citation type="submission" date="2019-06" db="EMBL/GenBank/DDBJ databases">
        <title>Whole genome shotgun sequence of Glutamicibacter nicotianae NBRC 14234.</title>
        <authorList>
            <person name="Hosoyama A."/>
            <person name="Uohara A."/>
            <person name="Ohji S."/>
            <person name="Ichikawa N."/>
        </authorList>
    </citation>
    <scope>NUCLEOTIDE SEQUENCE [LARGE SCALE GENOMIC DNA]</scope>
    <source>
        <strain evidence="2 3">NBRC 14234</strain>
    </source>
</reference>
<sequence>MAEHESTPQLDSLVASARSAMASASERTSFELPYAPPDHRPNPVVEPFDKIRGYLLGASGLLLLLTTLALSSGLHGRAQASLLDTSLVHSVLWPALAIALVLSAAFSLRSDQLSARRQRIISIYSIPATALMACAITLASGFMPVGAAILATIASLLSLYGVLQLNKNTARNRLERWATDAPISFFAGASMVYALQLWFAAAGWHDGEHGIQAALITAGISVAAGAFAHSERGRHALASGYGICMIAAAIQGWLKDSAPLWVCAVWIFMALLVFLMAENRRFQISHAEHRAQRGKTVEF</sequence>